<keyword evidence="2" id="KW-1185">Reference proteome</keyword>
<evidence type="ECO:0000313" key="1">
    <source>
        <dbReference type="EMBL" id="TWW57286.1"/>
    </source>
</evidence>
<dbReference type="Proteomes" id="UP000324091">
    <property type="component" value="Chromosome 7"/>
</dbReference>
<dbReference type="AlphaFoldDB" id="A0A5C6MQ91"/>
<proteinExistence type="predicted"/>
<reference evidence="1 2" key="1">
    <citation type="submission" date="2019-04" db="EMBL/GenBank/DDBJ databases">
        <title>Chromosome genome assembly for Takifugu flavidus.</title>
        <authorList>
            <person name="Xiao S."/>
        </authorList>
    </citation>
    <scope>NUCLEOTIDE SEQUENCE [LARGE SCALE GENOMIC DNA]</scope>
    <source>
        <strain evidence="1">HTHZ2018</strain>
        <tissue evidence="1">Muscle</tissue>
    </source>
</reference>
<organism evidence="1 2">
    <name type="scientific">Takifugu flavidus</name>
    <name type="common">sansaifugu</name>
    <dbReference type="NCBI Taxonomy" id="433684"/>
    <lineage>
        <taxon>Eukaryota</taxon>
        <taxon>Metazoa</taxon>
        <taxon>Chordata</taxon>
        <taxon>Craniata</taxon>
        <taxon>Vertebrata</taxon>
        <taxon>Euteleostomi</taxon>
        <taxon>Actinopterygii</taxon>
        <taxon>Neopterygii</taxon>
        <taxon>Teleostei</taxon>
        <taxon>Neoteleostei</taxon>
        <taxon>Acanthomorphata</taxon>
        <taxon>Eupercaria</taxon>
        <taxon>Tetraodontiformes</taxon>
        <taxon>Tetradontoidea</taxon>
        <taxon>Tetraodontidae</taxon>
        <taxon>Takifugu</taxon>
    </lineage>
</organism>
<protein>
    <submittedName>
        <fullName evidence="1">Uncharacterized protein</fullName>
    </submittedName>
</protein>
<name>A0A5C6MQ91_9TELE</name>
<feature type="non-terminal residue" evidence="1">
    <location>
        <position position="1"/>
    </location>
</feature>
<accession>A0A5C6MQ91</accession>
<sequence length="53" mass="6070">VFGLSGETRRWLSSKQETLLCERGFTQKEYIIAAKQELAKGQAVFNDLHQTEL</sequence>
<gene>
    <name evidence="1" type="ORF">D4764_07G0000050</name>
</gene>
<comment type="caution">
    <text evidence="1">The sequence shown here is derived from an EMBL/GenBank/DDBJ whole genome shotgun (WGS) entry which is preliminary data.</text>
</comment>
<evidence type="ECO:0000313" key="2">
    <source>
        <dbReference type="Proteomes" id="UP000324091"/>
    </source>
</evidence>
<dbReference type="EMBL" id="RHFK02000020">
    <property type="protein sequence ID" value="TWW57286.1"/>
    <property type="molecule type" value="Genomic_DNA"/>
</dbReference>